<dbReference type="OrthoDB" id="1349101at2"/>
<proteinExistence type="predicted"/>
<keyword evidence="1" id="KW-0812">Transmembrane</keyword>
<keyword evidence="1" id="KW-0472">Membrane</keyword>
<evidence type="ECO:0000256" key="1">
    <source>
        <dbReference type="SAM" id="Phobius"/>
    </source>
</evidence>
<gene>
    <name evidence="2" type="ORF">EGM88_13380</name>
</gene>
<evidence type="ECO:0000313" key="3">
    <source>
        <dbReference type="Proteomes" id="UP000270856"/>
    </source>
</evidence>
<dbReference type="EMBL" id="RPFJ01000032">
    <property type="protein sequence ID" value="RPD93221.1"/>
    <property type="molecule type" value="Genomic_DNA"/>
</dbReference>
<comment type="caution">
    <text evidence="2">The sequence shown here is derived from an EMBL/GenBank/DDBJ whole genome shotgun (WGS) entry which is preliminary data.</text>
</comment>
<accession>A0A3N4NAM6</accession>
<name>A0A3N4NAM6_9FLAO</name>
<keyword evidence="3" id="KW-1185">Reference proteome</keyword>
<feature type="transmembrane region" description="Helical" evidence="1">
    <location>
        <begin position="12"/>
        <end position="29"/>
    </location>
</feature>
<dbReference type="AlphaFoldDB" id="A0A3N4NAM6"/>
<organism evidence="2 3">
    <name type="scientific">Aureibaculum marinum</name>
    <dbReference type="NCBI Taxonomy" id="2487930"/>
    <lineage>
        <taxon>Bacteria</taxon>
        <taxon>Pseudomonadati</taxon>
        <taxon>Bacteroidota</taxon>
        <taxon>Flavobacteriia</taxon>
        <taxon>Flavobacteriales</taxon>
        <taxon>Flavobacteriaceae</taxon>
        <taxon>Aureibaculum</taxon>
    </lineage>
</organism>
<dbReference type="RefSeq" id="WP_123898927.1">
    <property type="nucleotide sequence ID" value="NZ_RPFJ01000032.1"/>
</dbReference>
<dbReference type="Proteomes" id="UP000270856">
    <property type="component" value="Unassembled WGS sequence"/>
</dbReference>
<protein>
    <submittedName>
        <fullName evidence="2">Uncharacterized protein</fullName>
    </submittedName>
</protein>
<sequence>MNKKRENFILKMYSITLTAILIFIISTSFKTKSETKIFDEITVERINIVEPNGDLKMVLSNQSKQHSGMFDGKVLFGERQRPAGIIFFNEEQDEVGGLLYQGNKKEGSSWILSVDQYKTDQIMQMRYLKNNNGQSRYGIQFWDKDENYTMPVIAKKIDSLKNLGLSMQKAVEKLKTSKKGNPITAERMFIGKTSDKNAGIFIQDQLGIDRLKIYVDKNNTPKIEVLDKNGTLVKSLISE</sequence>
<reference evidence="2 3" key="1">
    <citation type="submission" date="2018-11" db="EMBL/GenBank/DDBJ databases">
        <title>Aureibaculum marinum gen. nov., sp. nov., a member of the family Flavobacteriaceae isolated from the Bohai Sea.</title>
        <authorList>
            <person name="Ji X."/>
        </authorList>
    </citation>
    <scope>NUCLEOTIDE SEQUENCE [LARGE SCALE GENOMIC DNA]</scope>
    <source>
        <strain evidence="2 3">BH-SD17</strain>
    </source>
</reference>
<keyword evidence="1" id="KW-1133">Transmembrane helix</keyword>
<evidence type="ECO:0000313" key="2">
    <source>
        <dbReference type="EMBL" id="RPD93221.1"/>
    </source>
</evidence>